<keyword evidence="4" id="KW-0472">Membrane</keyword>
<dbReference type="AlphaFoldDB" id="E0TES3"/>
<sequence length="462" mass="50831">MRLYIQSIGVAAAFLTAQACATGEPPVLPVKTKIIGAGGYIYGFPGLLMEETAVRATTAPYPCGLGAPMNTFKQLYDRPGPDFRAVVRPNVDTLYSSAFLDLSEGPVVLDIPKIKDRFYLFAMLDAWSNNFAGPGSASTGGKAAKYVIVGPDWEGELPARMEPVYAPTNLVWIIGRTEVRGGNDIKKVNALQRRYRLTPLTGHKSHEDIGECQPIEGQTSPEDVIRSLDATTFFSRLDKYIEENPPQTDDEDRLKSLMRLGVGDGDGALHPNLRRRDLKALNAGMDQAQDFLDFSFKLLGRTSVWSPDPTMVSLGEYDTNYLVRAVVSQIGFGANKNIYALYQNAQRDDDGDPLSGDTSYKMVYENGNTPPVEAFWSLTVYNDQGFLVENPLNKYAVGSNTGLVADENGTITVHFATKQPEGVPEANWLPVPDGPFEVTLRMYEPDQEIIDAEWTAPPIVKE</sequence>
<dbReference type="Pfam" id="PF06863">
    <property type="entry name" value="DUF1254"/>
    <property type="match status" value="1"/>
</dbReference>
<dbReference type="PANTHER" id="PTHR36509:SF2">
    <property type="entry name" value="BLL3101 PROTEIN"/>
    <property type="match status" value="1"/>
</dbReference>
<feature type="signal peptide" evidence="1">
    <location>
        <begin position="1"/>
        <end position="21"/>
    </location>
</feature>
<feature type="domain" description="DUF1214" evidence="2">
    <location>
        <begin position="340"/>
        <end position="447"/>
    </location>
</feature>
<feature type="domain" description="DUF1254" evidence="3">
    <location>
        <begin position="69"/>
        <end position="199"/>
    </location>
</feature>
<evidence type="ECO:0000256" key="1">
    <source>
        <dbReference type="SAM" id="SignalP"/>
    </source>
</evidence>
<evidence type="ECO:0000259" key="2">
    <source>
        <dbReference type="Pfam" id="PF06742"/>
    </source>
</evidence>
<dbReference type="InterPro" id="IPR037049">
    <property type="entry name" value="DUF1214_C_sf"/>
</dbReference>
<feature type="chain" id="PRO_5003140571" evidence="1">
    <location>
        <begin position="22"/>
        <end position="462"/>
    </location>
</feature>
<gene>
    <name evidence="4" type="ordered locus">PB2503_04407</name>
</gene>
<dbReference type="Gene3D" id="2.60.40.1610">
    <property type="entry name" value="Domain of unknown function DUF1254"/>
    <property type="match status" value="1"/>
</dbReference>
<keyword evidence="4" id="KW-0812">Transmembrane</keyword>
<dbReference type="SUPFAM" id="SSF160935">
    <property type="entry name" value="VPA0735-like"/>
    <property type="match status" value="1"/>
</dbReference>
<evidence type="ECO:0000313" key="5">
    <source>
        <dbReference type="Proteomes" id="UP000001302"/>
    </source>
</evidence>
<dbReference type="STRING" id="314260.PB2503_04407"/>
<dbReference type="InterPro" id="IPR010621">
    <property type="entry name" value="DUF1214"/>
</dbReference>
<dbReference type="Pfam" id="PF06742">
    <property type="entry name" value="DUF1214"/>
    <property type="match status" value="1"/>
</dbReference>
<protein>
    <submittedName>
        <fullName evidence="4">Possible transmembrane protein</fullName>
    </submittedName>
</protein>
<evidence type="ECO:0000313" key="4">
    <source>
        <dbReference type="EMBL" id="ADM08956.1"/>
    </source>
</evidence>
<reference evidence="5" key="1">
    <citation type="submission" date="2010-08" db="EMBL/GenBank/DDBJ databases">
        <title>Genome sequence of Parvularcula bermudensis HTCC2503.</title>
        <authorList>
            <person name="Kang D.-M."/>
            <person name="Oh H.-M."/>
            <person name="Cho J.-C."/>
        </authorList>
    </citation>
    <scope>NUCLEOTIDE SEQUENCE [LARGE SCALE GENOMIC DNA]</scope>
    <source>
        <strain evidence="5">ATCC BAA-594 / HTCC2503 / KCTC 12087</strain>
    </source>
</reference>
<dbReference type="InterPro" id="IPR037050">
    <property type="entry name" value="DUF1254_sf"/>
</dbReference>
<keyword evidence="5" id="KW-1185">Reference proteome</keyword>
<name>E0TES3_PARBH</name>
<dbReference type="PROSITE" id="PS51257">
    <property type="entry name" value="PROKAR_LIPOPROTEIN"/>
    <property type="match status" value="1"/>
</dbReference>
<dbReference type="HOGENOM" id="CLU_027269_1_1_5"/>
<dbReference type="Proteomes" id="UP000001302">
    <property type="component" value="Chromosome"/>
</dbReference>
<keyword evidence="1" id="KW-0732">Signal</keyword>
<evidence type="ECO:0000259" key="3">
    <source>
        <dbReference type="Pfam" id="PF06863"/>
    </source>
</evidence>
<accession>E0TES3</accession>
<organism evidence="4 5">
    <name type="scientific">Parvularcula bermudensis (strain ATCC BAA-594 / HTCC2503 / KCTC 12087)</name>
    <dbReference type="NCBI Taxonomy" id="314260"/>
    <lineage>
        <taxon>Bacteria</taxon>
        <taxon>Pseudomonadati</taxon>
        <taxon>Pseudomonadota</taxon>
        <taxon>Alphaproteobacteria</taxon>
        <taxon>Parvularculales</taxon>
        <taxon>Parvularculaceae</taxon>
        <taxon>Parvularcula</taxon>
    </lineage>
</organism>
<dbReference type="Gene3D" id="2.60.120.600">
    <property type="entry name" value="Domain of unknown function DUF1214, C-terminal domain"/>
    <property type="match status" value="1"/>
</dbReference>
<dbReference type="EMBL" id="CP002156">
    <property type="protein sequence ID" value="ADM08956.1"/>
    <property type="molecule type" value="Genomic_DNA"/>
</dbReference>
<dbReference type="eggNOG" id="COG5361">
    <property type="taxonomic scope" value="Bacteria"/>
</dbReference>
<dbReference type="InterPro" id="IPR010679">
    <property type="entry name" value="DUF1254"/>
</dbReference>
<dbReference type="PANTHER" id="PTHR36509">
    <property type="entry name" value="BLL3101 PROTEIN"/>
    <property type="match status" value="1"/>
</dbReference>
<proteinExistence type="predicted"/>
<reference evidence="4 5" key="2">
    <citation type="journal article" date="2011" name="J. Bacteriol.">
        <title>Complete genome sequence of strain HTCC2503T of Parvularcula bermudensis, the type species of the order "Parvularculales" in the class Alphaproteobacteria.</title>
        <authorList>
            <person name="Oh H.M."/>
            <person name="Kang I."/>
            <person name="Vergin K.L."/>
            <person name="Kang D."/>
            <person name="Rhee K.H."/>
            <person name="Giovannoni S.J."/>
            <person name="Cho J.C."/>
        </authorList>
    </citation>
    <scope>NUCLEOTIDE SEQUENCE [LARGE SCALE GENOMIC DNA]</scope>
    <source>
        <strain evidence="5">ATCC BAA-594 / HTCC2503 / KCTC 12087</strain>
    </source>
</reference>
<dbReference type="KEGG" id="pbr:PB2503_04407"/>